<dbReference type="GO" id="GO:0003723">
    <property type="term" value="F:RNA binding"/>
    <property type="evidence" value="ECO:0007669"/>
    <property type="project" value="InterPro"/>
</dbReference>
<keyword evidence="3 5" id="KW-0819">tRNA processing</keyword>
<dbReference type="EC" id="5.4.99.25" evidence="5"/>
<gene>
    <name evidence="5 7" type="primary">truB</name>
    <name evidence="7" type="ORF">IAC73_02310</name>
</gene>
<dbReference type="InterPro" id="IPR020103">
    <property type="entry name" value="PsdUridine_synth_cat_dom_sf"/>
</dbReference>
<reference evidence="7" key="1">
    <citation type="submission" date="2020-10" db="EMBL/GenBank/DDBJ databases">
        <authorList>
            <person name="Gilroy R."/>
        </authorList>
    </citation>
    <scope>NUCLEOTIDE SEQUENCE</scope>
    <source>
        <strain evidence="7">10406</strain>
    </source>
</reference>
<evidence type="ECO:0000256" key="2">
    <source>
        <dbReference type="ARBA" id="ARBA00005642"/>
    </source>
</evidence>
<feature type="active site" description="Nucleophile" evidence="5">
    <location>
        <position position="44"/>
    </location>
</feature>
<evidence type="ECO:0000256" key="5">
    <source>
        <dbReference type="HAMAP-Rule" id="MF_01080"/>
    </source>
</evidence>
<dbReference type="Proteomes" id="UP000886857">
    <property type="component" value="Unassembled WGS sequence"/>
</dbReference>
<comment type="function">
    <text evidence="5">Responsible for synthesis of pseudouridine from uracil-55 in the psi GC loop of transfer RNAs.</text>
</comment>
<dbReference type="EMBL" id="DVOE01000033">
    <property type="protein sequence ID" value="HIU98660.1"/>
    <property type="molecule type" value="Genomic_DNA"/>
</dbReference>
<dbReference type="AlphaFoldDB" id="A0A9D1SWH6"/>
<dbReference type="PANTHER" id="PTHR13767:SF2">
    <property type="entry name" value="PSEUDOURIDYLATE SYNTHASE TRUB1"/>
    <property type="match status" value="1"/>
</dbReference>
<name>A0A9D1SWH6_9FIRM</name>
<accession>A0A9D1SWH6</accession>
<dbReference type="Pfam" id="PF01509">
    <property type="entry name" value="TruB_N"/>
    <property type="match status" value="1"/>
</dbReference>
<evidence type="ECO:0000256" key="1">
    <source>
        <dbReference type="ARBA" id="ARBA00000385"/>
    </source>
</evidence>
<dbReference type="GO" id="GO:0031119">
    <property type="term" value="P:tRNA pseudouridine synthesis"/>
    <property type="evidence" value="ECO:0007669"/>
    <property type="project" value="UniProtKB-UniRule"/>
</dbReference>
<evidence type="ECO:0000313" key="8">
    <source>
        <dbReference type="Proteomes" id="UP000886857"/>
    </source>
</evidence>
<comment type="caution">
    <text evidence="7">The sequence shown here is derived from an EMBL/GenBank/DDBJ whole genome shotgun (WGS) entry which is preliminary data.</text>
</comment>
<dbReference type="CDD" id="cd02573">
    <property type="entry name" value="PseudoU_synth_EcTruB"/>
    <property type="match status" value="1"/>
</dbReference>
<keyword evidence="4 5" id="KW-0413">Isomerase</keyword>
<dbReference type="InterPro" id="IPR002501">
    <property type="entry name" value="PsdUridine_synth_N"/>
</dbReference>
<comment type="catalytic activity">
    <reaction evidence="1 5">
        <text>uridine(55) in tRNA = pseudouridine(55) in tRNA</text>
        <dbReference type="Rhea" id="RHEA:42532"/>
        <dbReference type="Rhea" id="RHEA-COMP:10101"/>
        <dbReference type="Rhea" id="RHEA-COMP:10102"/>
        <dbReference type="ChEBI" id="CHEBI:65314"/>
        <dbReference type="ChEBI" id="CHEBI:65315"/>
        <dbReference type="EC" id="5.4.99.25"/>
    </reaction>
</comment>
<proteinExistence type="inferred from homology"/>
<dbReference type="SUPFAM" id="SSF55120">
    <property type="entry name" value="Pseudouridine synthase"/>
    <property type="match status" value="1"/>
</dbReference>
<evidence type="ECO:0000256" key="3">
    <source>
        <dbReference type="ARBA" id="ARBA00022694"/>
    </source>
</evidence>
<dbReference type="HAMAP" id="MF_01080">
    <property type="entry name" value="TruB_bact"/>
    <property type="match status" value="1"/>
</dbReference>
<dbReference type="InterPro" id="IPR014780">
    <property type="entry name" value="tRNA_psdUridine_synth_TruB"/>
</dbReference>
<feature type="domain" description="Pseudouridine synthase II N-terminal" evidence="6">
    <location>
        <begin position="33"/>
        <end position="176"/>
    </location>
</feature>
<dbReference type="NCBIfam" id="TIGR00431">
    <property type="entry name" value="TruB"/>
    <property type="match status" value="1"/>
</dbReference>
<dbReference type="PANTHER" id="PTHR13767">
    <property type="entry name" value="TRNA-PSEUDOURIDINE SYNTHASE"/>
    <property type="match status" value="1"/>
</dbReference>
<dbReference type="Gene3D" id="3.30.2350.10">
    <property type="entry name" value="Pseudouridine synthase"/>
    <property type="match status" value="1"/>
</dbReference>
<dbReference type="GO" id="GO:1990481">
    <property type="term" value="P:mRNA pseudouridine synthesis"/>
    <property type="evidence" value="ECO:0007669"/>
    <property type="project" value="TreeGrafter"/>
</dbReference>
<comment type="similarity">
    <text evidence="2 5">Belongs to the pseudouridine synthase TruB family. Type 1 subfamily.</text>
</comment>
<organism evidence="7 8">
    <name type="scientific">Candidatus Limadaptatus stercoripullorum</name>
    <dbReference type="NCBI Taxonomy" id="2840846"/>
    <lineage>
        <taxon>Bacteria</taxon>
        <taxon>Bacillati</taxon>
        <taxon>Bacillota</taxon>
        <taxon>Clostridia</taxon>
        <taxon>Eubacteriales</taxon>
        <taxon>Candidatus Limadaptatus</taxon>
    </lineage>
</organism>
<dbReference type="GO" id="GO:0160148">
    <property type="term" value="F:tRNA pseudouridine(55) synthase activity"/>
    <property type="evidence" value="ECO:0007669"/>
    <property type="project" value="UniProtKB-EC"/>
</dbReference>
<evidence type="ECO:0000259" key="6">
    <source>
        <dbReference type="Pfam" id="PF01509"/>
    </source>
</evidence>
<evidence type="ECO:0000256" key="4">
    <source>
        <dbReference type="ARBA" id="ARBA00023235"/>
    </source>
</evidence>
<reference evidence="7" key="2">
    <citation type="journal article" date="2021" name="PeerJ">
        <title>Extensive microbial diversity within the chicken gut microbiome revealed by metagenomics and culture.</title>
        <authorList>
            <person name="Gilroy R."/>
            <person name="Ravi A."/>
            <person name="Getino M."/>
            <person name="Pursley I."/>
            <person name="Horton D.L."/>
            <person name="Alikhan N.F."/>
            <person name="Baker D."/>
            <person name="Gharbi K."/>
            <person name="Hall N."/>
            <person name="Watson M."/>
            <person name="Adriaenssens E.M."/>
            <person name="Foster-Nyarko E."/>
            <person name="Jarju S."/>
            <person name="Secka A."/>
            <person name="Antonio M."/>
            <person name="Oren A."/>
            <person name="Chaudhuri R.R."/>
            <person name="La Ragione R."/>
            <person name="Hildebrand F."/>
            <person name="Pallen M.J."/>
        </authorList>
    </citation>
    <scope>NUCLEOTIDE SEQUENCE</scope>
    <source>
        <strain evidence="7">10406</strain>
    </source>
</reference>
<evidence type="ECO:0000313" key="7">
    <source>
        <dbReference type="EMBL" id="HIU98660.1"/>
    </source>
</evidence>
<protein>
    <recommendedName>
        <fullName evidence="5">tRNA pseudouridine synthase B</fullName>
        <ecNumber evidence="5">5.4.99.25</ecNumber>
    </recommendedName>
    <alternativeName>
        <fullName evidence="5">tRNA pseudouridine(55) synthase</fullName>
        <shortName evidence="5">Psi55 synthase</shortName>
    </alternativeName>
    <alternativeName>
        <fullName evidence="5">tRNA pseudouridylate synthase</fullName>
    </alternativeName>
    <alternativeName>
        <fullName evidence="5">tRNA-uridine isomerase</fullName>
    </alternativeName>
</protein>
<sequence length="290" mass="30373">MISGFVNFYKPSGMTSSDAVAIVRGTLSRALGEKVKAGHMGTLDPFATGVLPIGVGKAARLFDILLKKQKTYIAVIKFGTATDTLDLTGKVLSEGGVVPSREDLERVLPEFTGELMQIPPAYSAKSVGGRRAYDLARKGQDVELAPVKVTVHSIRLLSFSDDEATVEICSGSGTYIRALARDIAARLGTTAHLTALERTASGAFTADGAVTREGFESDPAAHILPIDFPLADMPAVSLGETDALTASRGGRVILSHELPGGDLAVRAVDGKFIGIGCAEDGALRMKAVLC</sequence>